<evidence type="ECO:0000256" key="5">
    <source>
        <dbReference type="ARBA" id="ARBA00023004"/>
    </source>
</evidence>
<feature type="domain" description="TauD/TfdA-like" evidence="6">
    <location>
        <begin position="3"/>
        <end position="268"/>
    </location>
</feature>
<dbReference type="Pfam" id="PF02668">
    <property type="entry name" value="TauD"/>
    <property type="match status" value="1"/>
</dbReference>
<dbReference type="GO" id="GO:0006790">
    <property type="term" value="P:sulfur compound metabolic process"/>
    <property type="evidence" value="ECO:0007669"/>
    <property type="project" value="TreeGrafter"/>
</dbReference>
<keyword evidence="3 7" id="KW-0223">Dioxygenase</keyword>
<name>A0A366D1N2_9GAMM</name>
<dbReference type="SUPFAM" id="SSF51197">
    <property type="entry name" value="Clavaminate synthase-like"/>
    <property type="match status" value="1"/>
</dbReference>
<dbReference type="InterPro" id="IPR051323">
    <property type="entry name" value="AtsK-like"/>
</dbReference>
<dbReference type="PANTHER" id="PTHR30468">
    <property type="entry name" value="ALPHA-KETOGLUTARATE-DEPENDENT SULFONATE DIOXYGENASE"/>
    <property type="match status" value="1"/>
</dbReference>
<dbReference type="Gene3D" id="3.60.130.10">
    <property type="entry name" value="Clavaminate synthase-like"/>
    <property type="match status" value="1"/>
</dbReference>
<proteinExistence type="inferred from homology"/>
<dbReference type="RefSeq" id="WP_113873962.1">
    <property type="nucleotide sequence ID" value="NZ_QNRF01000003.1"/>
</dbReference>
<keyword evidence="8" id="KW-1185">Reference proteome</keyword>
<keyword evidence="2" id="KW-0479">Metal-binding</keyword>
<comment type="similarity">
    <text evidence="1">Belongs to the TfdA dioxygenase family.</text>
</comment>
<gene>
    <name evidence="7" type="ORF">DFP76_103256</name>
</gene>
<reference evidence="7 8" key="1">
    <citation type="submission" date="2018-06" db="EMBL/GenBank/DDBJ databases">
        <title>Genomic Encyclopedia of Type Strains, Phase III (KMG-III): the genomes of soil and plant-associated and newly described type strains.</title>
        <authorList>
            <person name="Whitman W."/>
        </authorList>
    </citation>
    <scope>NUCLEOTIDE SEQUENCE [LARGE SCALE GENOMIC DNA]</scope>
    <source>
        <strain evidence="7 8">CECT 7732</strain>
    </source>
</reference>
<sequence>MKIQALTESIGAMVEDVVLSDLSDAQFALLYQAFLQHKVLFFRDQGLTVDEHLALGKRFGELEAAHPFFPHLEEDNRVVVIETARGNPPGKSFWHTDMTWQSIPPKCSILHAQHLPQQGGDTIWCDMAAVWTELSEAEQESVQDKQAVHALHAFASSRYDDINEQGESSVSKRSEDFPPLLRPMVQPHPETQQSVLFINEQFTRAIVGMSEQESDAQLERLFSKARQTQHQVRFQWQENSVAIWDNRITQHFAVTDYGDEPRRLHRVTVQGDAEMAAQPFHSNASQA</sequence>
<keyword evidence="5" id="KW-0408">Iron</keyword>
<keyword evidence="4" id="KW-0560">Oxidoreductase</keyword>
<dbReference type="EMBL" id="QNRF01000003">
    <property type="protein sequence ID" value="RBO83982.1"/>
    <property type="molecule type" value="Genomic_DNA"/>
</dbReference>
<dbReference type="AlphaFoldDB" id="A0A366D1N2"/>
<evidence type="ECO:0000256" key="3">
    <source>
        <dbReference type="ARBA" id="ARBA00022964"/>
    </source>
</evidence>
<dbReference type="InterPro" id="IPR042098">
    <property type="entry name" value="TauD-like_sf"/>
</dbReference>
<evidence type="ECO:0000259" key="6">
    <source>
        <dbReference type="Pfam" id="PF02668"/>
    </source>
</evidence>
<dbReference type="GO" id="GO:0046872">
    <property type="term" value="F:metal ion binding"/>
    <property type="evidence" value="ECO:0007669"/>
    <property type="project" value="UniProtKB-KW"/>
</dbReference>
<dbReference type="GO" id="GO:0000908">
    <property type="term" value="F:taurine dioxygenase activity"/>
    <property type="evidence" value="ECO:0007669"/>
    <property type="project" value="TreeGrafter"/>
</dbReference>
<dbReference type="Proteomes" id="UP000252086">
    <property type="component" value="Unassembled WGS sequence"/>
</dbReference>
<dbReference type="PANTHER" id="PTHR30468:SF1">
    <property type="entry name" value="ALPHA-KETOGLUTARATE-DEPENDENT SULFONATE DIOXYGENASE"/>
    <property type="match status" value="1"/>
</dbReference>
<comment type="caution">
    <text evidence="7">The sequence shown here is derived from an EMBL/GenBank/DDBJ whole genome shotgun (WGS) entry which is preliminary data.</text>
</comment>
<dbReference type="GO" id="GO:0005737">
    <property type="term" value="C:cytoplasm"/>
    <property type="evidence" value="ECO:0007669"/>
    <property type="project" value="TreeGrafter"/>
</dbReference>
<evidence type="ECO:0000313" key="7">
    <source>
        <dbReference type="EMBL" id="RBO83982.1"/>
    </source>
</evidence>
<accession>A0A366D1N2</accession>
<organism evidence="7 8">
    <name type="scientific">Marinomonas aquiplantarum</name>
    <dbReference type="NCBI Taxonomy" id="491951"/>
    <lineage>
        <taxon>Bacteria</taxon>
        <taxon>Pseudomonadati</taxon>
        <taxon>Pseudomonadota</taxon>
        <taxon>Gammaproteobacteria</taxon>
        <taxon>Oceanospirillales</taxon>
        <taxon>Oceanospirillaceae</taxon>
        <taxon>Marinomonas</taxon>
    </lineage>
</organism>
<dbReference type="OrthoDB" id="581608at2"/>
<evidence type="ECO:0000256" key="4">
    <source>
        <dbReference type="ARBA" id="ARBA00023002"/>
    </source>
</evidence>
<evidence type="ECO:0000256" key="1">
    <source>
        <dbReference type="ARBA" id="ARBA00005896"/>
    </source>
</evidence>
<protein>
    <submittedName>
        <fullName evidence="7">Taurine dioxygenase</fullName>
    </submittedName>
</protein>
<evidence type="ECO:0000256" key="2">
    <source>
        <dbReference type="ARBA" id="ARBA00022723"/>
    </source>
</evidence>
<dbReference type="InterPro" id="IPR003819">
    <property type="entry name" value="TauD/TfdA-like"/>
</dbReference>
<evidence type="ECO:0000313" key="8">
    <source>
        <dbReference type="Proteomes" id="UP000252086"/>
    </source>
</evidence>